<evidence type="ECO:0000256" key="2">
    <source>
        <dbReference type="ARBA" id="ARBA00023002"/>
    </source>
</evidence>
<gene>
    <name evidence="3" type="ORF">NMOB1V02_LOCUS1898</name>
</gene>
<keyword evidence="4" id="KW-1185">Reference proteome</keyword>
<evidence type="ECO:0008006" key="5">
    <source>
        <dbReference type="Google" id="ProtNLM"/>
    </source>
</evidence>
<keyword evidence="2" id="KW-0560">Oxidoreductase</keyword>
<protein>
    <recommendedName>
        <fullName evidence="5">Malate dehydrogenase</fullName>
    </recommendedName>
</protein>
<dbReference type="Gene3D" id="1.10.1530.10">
    <property type="match status" value="1"/>
</dbReference>
<evidence type="ECO:0000313" key="3">
    <source>
        <dbReference type="EMBL" id="CAD7274040.1"/>
    </source>
</evidence>
<name>A0A7R9BHG8_9CRUS</name>
<dbReference type="Gene3D" id="3.30.1370.60">
    <property type="entry name" value="Hypothetical oxidoreductase yiak, domain 2"/>
    <property type="match status" value="1"/>
</dbReference>
<dbReference type="PANTHER" id="PTHR11091">
    <property type="entry name" value="OXIDOREDUCTASE-RELATED"/>
    <property type="match status" value="1"/>
</dbReference>
<proteinExistence type="inferred from homology"/>
<dbReference type="EMBL" id="CAJPEX010000199">
    <property type="protein sequence ID" value="CAG0914192.1"/>
    <property type="molecule type" value="Genomic_DNA"/>
</dbReference>
<dbReference type="SUPFAM" id="SSF89733">
    <property type="entry name" value="L-sulfolactate dehydrogenase-like"/>
    <property type="match status" value="1"/>
</dbReference>
<accession>A0A7R9BHG8</accession>
<dbReference type="GO" id="GO:0016491">
    <property type="term" value="F:oxidoreductase activity"/>
    <property type="evidence" value="ECO:0007669"/>
    <property type="project" value="UniProtKB-KW"/>
</dbReference>
<dbReference type="Pfam" id="PF02615">
    <property type="entry name" value="Ldh_2"/>
    <property type="match status" value="1"/>
</dbReference>
<dbReference type="AlphaFoldDB" id="A0A7R9BHG8"/>
<dbReference type="OrthoDB" id="7881616at2759"/>
<dbReference type="InterPro" id="IPR003767">
    <property type="entry name" value="Malate/L-lactate_DH-like"/>
</dbReference>
<dbReference type="InterPro" id="IPR036111">
    <property type="entry name" value="Mal/L-sulfo/L-lacto_DH-like_sf"/>
</dbReference>
<evidence type="ECO:0000313" key="4">
    <source>
        <dbReference type="Proteomes" id="UP000678499"/>
    </source>
</evidence>
<organism evidence="3">
    <name type="scientific">Notodromas monacha</name>
    <dbReference type="NCBI Taxonomy" id="399045"/>
    <lineage>
        <taxon>Eukaryota</taxon>
        <taxon>Metazoa</taxon>
        <taxon>Ecdysozoa</taxon>
        <taxon>Arthropoda</taxon>
        <taxon>Crustacea</taxon>
        <taxon>Oligostraca</taxon>
        <taxon>Ostracoda</taxon>
        <taxon>Podocopa</taxon>
        <taxon>Podocopida</taxon>
        <taxon>Cypridocopina</taxon>
        <taxon>Cypridoidea</taxon>
        <taxon>Cyprididae</taxon>
        <taxon>Notodromas</taxon>
    </lineage>
</organism>
<comment type="similarity">
    <text evidence="1">Belongs to the LDH2/MDH2 oxidoreductase family.</text>
</comment>
<evidence type="ECO:0000256" key="1">
    <source>
        <dbReference type="ARBA" id="ARBA00006056"/>
    </source>
</evidence>
<dbReference type="Proteomes" id="UP000678499">
    <property type="component" value="Unassembled WGS sequence"/>
</dbReference>
<dbReference type="InterPro" id="IPR043144">
    <property type="entry name" value="Mal/L-sulf/L-lact_DH-like_ah"/>
</dbReference>
<sequence>MAMSDGSCLVRVQDSKDFVARCLMAVGTKEEHARLHADVLLAGDSSIAFLLLHIRGHFSHGINRLGLYVNDVKGNLCDGNAVPTVLHETASTAHVNGNNGLGSVTGKFCMELAIKKAKETGVAWVAAKHSNHFGIAGFYTEMAMESGLLGWSMTNGSPFVVPTRAKKAALSTNPIAVGVQGEGEGNKFLLDMATSAVAIGKVEVQSRKGEKIPEGWGMDKDGNSTTDPDKVINGGFLMPLGGAEQTSGYKGYGLGLMVDILCGVLAGGTFGPKAKKWMSGEGIGNYCHSFMALDPKRFNPNFDGDLSELLHTIKGLDSAEGPSKPILIPGEPEWQKIAATEGRGGILYPQKVLDMCKGLAEQLGVDPMIVTSS</sequence>
<dbReference type="InterPro" id="IPR043143">
    <property type="entry name" value="Mal/L-sulf/L-lact_DH-like_NADP"/>
</dbReference>
<reference evidence="3" key="1">
    <citation type="submission" date="2020-11" db="EMBL/GenBank/DDBJ databases">
        <authorList>
            <person name="Tran Van P."/>
        </authorList>
    </citation>
    <scope>NUCLEOTIDE SEQUENCE</scope>
</reference>
<dbReference type="EMBL" id="OA882236">
    <property type="protein sequence ID" value="CAD7274040.1"/>
    <property type="molecule type" value="Genomic_DNA"/>
</dbReference>
<dbReference type="PANTHER" id="PTHR11091:SF0">
    <property type="entry name" value="MALATE DEHYDROGENASE"/>
    <property type="match status" value="1"/>
</dbReference>